<keyword evidence="7" id="KW-1185">Reference proteome</keyword>
<dbReference type="GO" id="GO:0051371">
    <property type="term" value="F:muscle alpha-actinin binding"/>
    <property type="evidence" value="ECO:0007669"/>
    <property type="project" value="TreeGrafter"/>
</dbReference>
<dbReference type="PANTHER" id="PTHR24214:SF62">
    <property type="entry name" value="LEUPAXIN"/>
    <property type="match status" value="1"/>
</dbReference>
<dbReference type="InParanoid" id="F0YF82"/>
<dbReference type="OMA" id="VCAGPCK"/>
<evidence type="ECO:0000256" key="1">
    <source>
        <dbReference type="ARBA" id="ARBA00022723"/>
    </source>
</evidence>
<gene>
    <name evidence="6" type="ORF">AURANDRAFT_14124</name>
</gene>
<dbReference type="GO" id="GO:0001725">
    <property type="term" value="C:stress fiber"/>
    <property type="evidence" value="ECO:0007669"/>
    <property type="project" value="TreeGrafter"/>
</dbReference>
<dbReference type="RefSeq" id="XP_009039162.1">
    <property type="nucleotide sequence ID" value="XM_009040914.1"/>
</dbReference>
<dbReference type="SUPFAM" id="SSF57716">
    <property type="entry name" value="Glucocorticoid receptor-like (DNA-binding domain)"/>
    <property type="match status" value="3"/>
</dbReference>
<proteinExistence type="predicted"/>
<protein>
    <recommendedName>
        <fullName evidence="5">LIM zinc-binding domain-containing protein</fullName>
    </recommendedName>
</protein>
<reference evidence="6 7" key="1">
    <citation type="journal article" date="2011" name="Proc. Natl. Acad. Sci. U.S.A.">
        <title>Niche of harmful alga Aureococcus anophagefferens revealed through ecogenomics.</title>
        <authorList>
            <person name="Gobler C.J."/>
            <person name="Berry D.L."/>
            <person name="Dyhrman S.T."/>
            <person name="Wilhelm S.W."/>
            <person name="Salamov A."/>
            <person name="Lobanov A.V."/>
            <person name="Zhang Y."/>
            <person name="Collier J.L."/>
            <person name="Wurch L.L."/>
            <person name="Kustka A.B."/>
            <person name="Dill B.D."/>
            <person name="Shah M."/>
            <person name="VerBerkmoes N.C."/>
            <person name="Kuo A."/>
            <person name="Terry A."/>
            <person name="Pangilinan J."/>
            <person name="Lindquist E.A."/>
            <person name="Lucas S."/>
            <person name="Paulsen I.T."/>
            <person name="Hattenrath-Lehmann T.K."/>
            <person name="Talmage S.C."/>
            <person name="Walker E.A."/>
            <person name="Koch F."/>
            <person name="Burson A.M."/>
            <person name="Marcoval M.A."/>
            <person name="Tang Y.Z."/>
            <person name="Lecleir G.R."/>
            <person name="Coyne K.J."/>
            <person name="Berg G.M."/>
            <person name="Bertrand E.M."/>
            <person name="Saito M.A."/>
            <person name="Gladyshev V.N."/>
            <person name="Grigoriev I.V."/>
        </authorList>
    </citation>
    <scope>NUCLEOTIDE SEQUENCE [LARGE SCALE GENOMIC DNA]</scope>
    <source>
        <strain evidence="7">CCMP 1984</strain>
    </source>
</reference>
<evidence type="ECO:0000256" key="4">
    <source>
        <dbReference type="PROSITE-ProRule" id="PRU00125"/>
    </source>
</evidence>
<evidence type="ECO:0000313" key="7">
    <source>
        <dbReference type="Proteomes" id="UP000002729"/>
    </source>
</evidence>
<accession>F0YF82</accession>
<evidence type="ECO:0000259" key="5">
    <source>
        <dbReference type="PROSITE" id="PS50023"/>
    </source>
</evidence>
<dbReference type="GeneID" id="20218357"/>
<evidence type="ECO:0000256" key="3">
    <source>
        <dbReference type="ARBA" id="ARBA00023038"/>
    </source>
</evidence>
<dbReference type="Proteomes" id="UP000002729">
    <property type="component" value="Unassembled WGS sequence"/>
</dbReference>
<feature type="non-terminal residue" evidence="6">
    <location>
        <position position="1"/>
    </location>
</feature>
<dbReference type="PROSITE" id="PS50023">
    <property type="entry name" value="LIM_DOMAIN_2"/>
    <property type="match status" value="1"/>
</dbReference>
<dbReference type="GO" id="GO:0046872">
    <property type="term" value="F:metal ion binding"/>
    <property type="evidence" value="ECO:0007669"/>
    <property type="project" value="UniProtKB-KW"/>
</dbReference>
<dbReference type="GO" id="GO:0003779">
    <property type="term" value="F:actin binding"/>
    <property type="evidence" value="ECO:0007669"/>
    <property type="project" value="TreeGrafter"/>
</dbReference>
<dbReference type="GO" id="GO:0030036">
    <property type="term" value="P:actin cytoskeleton organization"/>
    <property type="evidence" value="ECO:0007669"/>
    <property type="project" value="TreeGrafter"/>
</dbReference>
<dbReference type="EMBL" id="GL833136">
    <property type="protein sequence ID" value="EGB06214.1"/>
    <property type="molecule type" value="Genomic_DNA"/>
</dbReference>
<dbReference type="KEGG" id="aaf:AURANDRAFT_14124"/>
<dbReference type="OrthoDB" id="62798at2759"/>
<dbReference type="Pfam" id="PF00412">
    <property type="entry name" value="LIM"/>
    <property type="match status" value="1"/>
</dbReference>
<sequence length="207" mass="22794">VIACGLRWMPGDFRCAATGARLDPSSFYEHEGRAYCEEAYRELLFTCHRCKRGCAFDGSDAVRALGETWHAACYRCDNGDCPNDGRLEGGVAFGRDQKDGRGVMPFCEDCFRASFAPRCPACGTGVVAGRDRYVDACGGRWHADHFRCAATGAPLEGEAYFERDGLPYSRQAYLDKFGERCAASGEVIEGDVVRAGGRAWKPEHFRC</sequence>
<dbReference type="SMART" id="SM00132">
    <property type="entry name" value="LIM"/>
    <property type="match status" value="2"/>
</dbReference>
<dbReference type="GO" id="GO:0031941">
    <property type="term" value="C:filamentous actin"/>
    <property type="evidence" value="ECO:0007669"/>
    <property type="project" value="TreeGrafter"/>
</dbReference>
<dbReference type="PANTHER" id="PTHR24214">
    <property type="entry name" value="PDZ AND LIM DOMAIN PROTEIN ZASP"/>
    <property type="match status" value="1"/>
</dbReference>
<feature type="domain" description="LIM zinc-binding" evidence="5">
    <location>
        <begin position="117"/>
        <end position="179"/>
    </location>
</feature>
<keyword evidence="1 4" id="KW-0479">Metal-binding</keyword>
<keyword evidence="2 4" id="KW-0862">Zinc</keyword>
<dbReference type="Gene3D" id="2.10.110.10">
    <property type="entry name" value="Cysteine Rich Protein"/>
    <property type="match status" value="4"/>
</dbReference>
<dbReference type="InterPro" id="IPR050604">
    <property type="entry name" value="PDZ-LIM_domain"/>
</dbReference>
<feature type="non-terminal residue" evidence="6">
    <location>
        <position position="207"/>
    </location>
</feature>
<organism evidence="7">
    <name type="scientific">Aureococcus anophagefferens</name>
    <name type="common">Harmful bloom alga</name>
    <dbReference type="NCBI Taxonomy" id="44056"/>
    <lineage>
        <taxon>Eukaryota</taxon>
        <taxon>Sar</taxon>
        <taxon>Stramenopiles</taxon>
        <taxon>Ochrophyta</taxon>
        <taxon>Pelagophyceae</taxon>
        <taxon>Pelagomonadales</taxon>
        <taxon>Pelagomonadaceae</taxon>
        <taxon>Aureococcus</taxon>
    </lineage>
</organism>
<dbReference type="eggNOG" id="KOG1703">
    <property type="taxonomic scope" value="Eukaryota"/>
</dbReference>
<dbReference type="InterPro" id="IPR001781">
    <property type="entry name" value="Znf_LIM"/>
</dbReference>
<keyword evidence="3 4" id="KW-0440">LIM domain</keyword>
<name>F0YF82_AURAN</name>
<evidence type="ECO:0000313" key="6">
    <source>
        <dbReference type="EMBL" id="EGB06214.1"/>
    </source>
</evidence>
<evidence type="ECO:0000256" key="2">
    <source>
        <dbReference type="ARBA" id="ARBA00022833"/>
    </source>
</evidence>
<dbReference type="GO" id="GO:0005912">
    <property type="term" value="C:adherens junction"/>
    <property type="evidence" value="ECO:0007669"/>
    <property type="project" value="TreeGrafter"/>
</dbReference>
<dbReference type="AlphaFoldDB" id="F0YF82"/>